<proteinExistence type="predicted"/>
<protein>
    <submittedName>
        <fullName evidence="1">Uncharacterized protein</fullName>
    </submittedName>
</protein>
<organism evidence="1">
    <name type="scientific">Cyanobacterium aponinum AL20115</name>
    <dbReference type="NCBI Taxonomy" id="3090662"/>
    <lineage>
        <taxon>Bacteria</taxon>
        <taxon>Bacillati</taxon>
        <taxon>Cyanobacteriota</taxon>
        <taxon>Cyanophyceae</taxon>
        <taxon>Oscillatoriophycideae</taxon>
        <taxon>Chroococcales</taxon>
        <taxon>Geminocystaceae</taxon>
        <taxon>Cyanobacterium</taxon>
    </lineage>
</organism>
<gene>
    <name evidence="1" type="ORF">SAY89_18340</name>
</gene>
<reference evidence="1" key="1">
    <citation type="submission" date="2023-11" db="EMBL/GenBank/DDBJ databases">
        <title>Genome sequence of Cyanobacterium aponinum BCRC AL20115.</title>
        <authorList>
            <person name="Chang H.-Y."/>
            <person name="Lin K.-M."/>
            <person name="Hsueh H.-T."/>
            <person name="Chu H.-A."/>
            <person name="Kuo C.-H."/>
        </authorList>
    </citation>
    <scope>NUCLEOTIDE SEQUENCE</scope>
    <source>
        <strain evidence="1">AL20115</strain>
        <plasmid evidence="1">pAL20115e</plasmid>
    </source>
</reference>
<dbReference type="EMBL" id="CP138353">
    <property type="protein sequence ID" value="WPF90513.1"/>
    <property type="molecule type" value="Genomic_DNA"/>
</dbReference>
<name>A0AAF0ZEQ0_9CHRO</name>
<accession>A0AAF0ZEQ0</accession>
<dbReference type="RefSeq" id="WP_320002380.1">
    <property type="nucleotide sequence ID" value="NZ_CP138353.1"/>
</dbReference>
<geneLocation type="plasmid" evidence="1">
    <name>pAL20115e</name>
</geneLocation>
<evidence type="ECO:0000313" key="1">
    <source>
        <dbReference type="EMBL" id="WPF90513.1"/>
    </source>
</evidence>
<sequence length="96" mass="11015">MVSLNSISNLKRGEQPKNWINTPTKAIRIPIIFEDKILSYAHQLDEGLPITDNQDNRNVQKLLTTLLTRIKNEESGYKGVNKRVIKDLETIVNEVK</sequence>
<keyword evidence="1" id="KW-0614">Plasmid</keyword>
<dbReference type="AlphaFoldDB" id="A0AAF0ZEQ0"/>